<protein>
    <recommendedName>
        <fullName evidence="3">SnoaL-like domain-containing protein</fullName>
    </recommendedName>
</protein>
<comment type="caution">
    <text evidence="1">The sequence shown here is derived from an EMBL/GenBank/DDBJ whole genome shotgun (WGS) entry which is preliminary data.</text>
</comment>
<accession>A0ABW3MP39</accession>
<dbReference type="Proteomes" id="UP001597045">
    <property type="component" value="Unassembled WGS sequence"/>
</dbReference>
<sequence>MTAAKSTPQEFIDKQVELLEAGDTTSLSFRYAEDATFVRFDRVAHGRQEIKELFDFYLTQNPKLTGLDAIQVTDDMILYQAPEELDGELKTAVGTIAFKDGLVWRQSVAFVGHRPE</sequence>
<evidence type="ECO:0000313" key="2">
    <source>
        <dbReference type="Proteomes" id="UP001597045"/>
    </source>
</evidence>
<reference evidence="2" key="1">
    <citation type="journal article" date="2019" name="Int. J. Syst. Evol. Microbiol.">
        <title>The Global Catalogue of Microorganisms (GCM) 10K type strain sequencing project: providing services to taxonomists for standard genome sequencing and annotation.</title>
        <authorList>
            <consortium name="The Broad Institute Genomics Platform"/>
            <consortium name="The Broad Institute Genome Sequencing Center for Infectious Disease"/>
            <person name="Wu L."/>
            <person name="Ma J."/>
        </authorList>
    </citation>
    <scope>NUCLEOTIDE SEQUENCE [LARGE SCALE GENOMIC DNA]</scope>
    <source>
        <strain evidence="2">JCM 31486</strain>
    </source>
</reference>
<gene>
    <name evidence="1" type="ORF">ACFQ1S_39765</name>
</gene>
<keyword evidence="2" id="KW-1185">Reference proteome</keyword>
<name>A0ABW3MP39_9PSEU</name>
<dbReference type="EMBL" id="JBHTIS010003442">
    <property type="protein sequence ID" value="MFD1051245.1"/>
    <property type="molecule type" value="Genomic_DNA"/>
</dbReference>
<dbReference type="SUPFAM" id="SSF54427">
    <property type="entry name" value="NTF2-like"/>
    <property type="match status" value="1"/>
</dbReference>
<evidence type="ECO:0000313" key="1">
    <source>
        <dbReference type="EMBL" id="MFD1051245.1"/>
    </source>
</evidence>
<evidence type="ECO:0008006" key="3">
    <source>
        <dbReference type="Google" id="ProtNLM"/>
    </source>
</evidence>
<organism evidence="1 2">
    <name type="scientific">Kibdelosporangium lantanae</name>
    <dbReference type="NCBI Taxonomy" id="1497396"/>
    <lineage>
        <taxon>Bacteria</taxon>
        <taxon>Bacillati</taxon>
        <taxon>Actinomycetota</taxon>
        <taxon>Actinomycetes</taxon>
        <taxon>Pseudonocardiales</taxon>
        <taxon>Pseudonocardiaceae</taxon>
        <taxon>Kibdelosporangium</taxon>
    </lineage>
</organism>
<dbReference type="Gene3D" id="3.10.450.50">
    <property type="match status" value="1"/>
</dbReference>
<proteinExistence type="predicted"/>
<dbReference type="InterPro" id="IPR032710">
    <property type="entry name" value="NTF2-like_dom_sf"/>
</dbReference>